<dbReference type="EMBL" id="RRCF01000001">
    <property type="protein sequence ID" value="RRJ23237.1"/>
    <property type="molecule type" value="Genomic_DNA"/>
</dbReference>
<dbReference type="RefSeq" id="WP_046519131.1">
    <property type="nucleotide sequence ID" value="NZ_LAVS01000008.1"/>
</dbReference>
<evidence type="ECO:0000256" key="5">
    <source>
        <dbReference type="ARBA" id="ARBA00023015"/>
    </source>
</evidence>
<dbReference type="NCBIfam" id="TIGR03824">
    <property type="entry name" value="FlgM_jcvi"/>
    <property type="match status" value="1"/>
</dbReference>
<evidence type="ECO:0000256" key="7">
    <source>
        <dbReference type="ARBA" id="ARBA00024739"/>
    </source>
</evidence>
<evidence type="ECO:0000256" key="9">
    <source>
        <dbReference type="SAM" id="MobiDB-lite"/>
    </source>
</evidence>
<dbReference type="GO" id="GO:0045892">
    <property type="term" value="P:negative regulation of DNA-templated transcription"/>
    <property type="evidence" value="ECO:0007669"/>
    <property type="project" value="InterPro"/>
</dbReference>
<dbReference type="Pfam" id="PF04316">
    <property type="entry name" value="FlgM"/>
    <property type="match status" value="1"/>
</dbReference>
<feature type="region of interest" description="Disordered" evidence="9">
    <location>
        <begin position="57"/>
        <end position="77"/>
    </location>
</feature>
<organism evidence="11 12">
    <name type="scientific">Rheinheimera mesophila</name>
    <dbReference type="NCBI Taxonomy" id="1547515"/>
    <lineage>
        <taxon>Bacteria</taxon>
        <taxon>Pseudomonadati</taxon>
        <taxon>Pseudomonadota</taxon>
        <taxon>Gammaproteobacteria</taxon>
        <taxon>Chromatiales</taxon>
        <taxon>Chromatiaceae</taxon>
        <taxon>Rheinheimera</taxon>
    </lineage>
</organism>
<evidence type="ECO:0000259" key="10">
    <source>
        <dbReference type="Pfam" id="PF04316"/>
    </source>
</evidence>
<dbReference type="InterPro" id="IPR035890">
    <property type="entry name" value="Anti-sigma-28_factor_FlgM_sf"/>
</dbReference>
<keyword evidence="4" id="KW-1005">Bacterial flagellum biogenesis</keyword>
<protein>
    <recommendedName>
        <fullName evidence="2">Negative regulator of flagellin synthesis</fullName>
    </recommendedName>
    <alternativeName>
        <fullName evidence="8">Anti-sigma-28 factor</fullName>
    </alternativeName>
</protein>
<comment type="caution">
    <text evidence="11">The sequence shown here is derived from an EMBL/GenBank/DDBJ whole genome shotgun (WGS) entry which is preliminary data.</text>
</comment>
<dbReference type="InterPro" id="IPR007412">
    <property type="entry name" value="FlgM"/>
</dbReference>
<gene>
    <name evidence="11" type="primary">flgM</name>
    <name evidence="11" type="ORF">EIK76_03890</name>
</gene>
<feature type="compositionally biased region" description="Basic and acidic residues" evidence="9">
    <location>
        <begin position="64"/>
        <end position="77"/>
    </location>
</feature>
<keyword evidence="11" id="KW-0969">Cilium</keyword>
<comment type="function">
    <text evidence="7">Responsible for the coupling of flagellin expression to flagellar assembly by preventing expression of the flagellin genes when a component of the middle class of proteins is defective. It negatively regulates flagellar genes by inhibiting the activity of FliA by directly binding to FliA.</text>
</comment>
<dbReference type="OrthoDB" id="5771747at2"/>
<dbReference type="SUPFAM" id="SSF101498">
    <property type="entry name" value="Anti-sigma factor FlgM"/>
    <property type="match status" value="1"/>
</dbReference>
<keyword evidence="11" id="KW-0966">Cell projection</keyword>
<evidence type="ECO:0000313" key="11">
    <source>
        <dbReference type="EMBL" id="RRJ23237.1"/>
    </source>
</evidence>
<evidence type="ECO:0000256" key="3">
    <source>
        <dbReference type="ARBA" id="ARBA00022491"/>
    </source>
</evidence>
<dbReference type="Proteomes" id="UP000276260">
    <property type="component" value="Unassembled WGS sequence"/>
</dbReference>
<keyword evidence="12" id="KW-1185">Reference proteome</keyword>
<keyword evidence="11" id="KW-0282">Flagellum</keyword>
<proteinExistence type="inferred from homology"/>
<accession>A0A3P3QPS3</accession>
<feature type="compositionally biased region" description="Polar residues" evidence="9">
    <location>
        <begin position="1"/>
        <end position="15"/>
    </location>
</feature>
<sequence>MAINVNTGQPVTPQVKTDKAEQQNIQKQQVAQQQAVQQQSTTGVAAQKQDSVSLTSQAQQFNKAQEKAKASSGIDQEKVDKIKQEISEGKYKVNVEQLARRIVQFEGEFFGKK</sequence>
<evidence type="ECO:0000256" key="6">
    <source>
        <dbReference type="ARBA" id="ARBA00023163"/>
    </source>
</evidence>
<evidence type="ECO:0000256" key="2">
    <source>
        <dbReference type="ARBA" id="ARBA00017823"/>
    </source>
</evidence>
<evidence type="ECO:0000256" key="1">
    <source>
        <dbReference type="ARBA" id="ARBA00005322"/>
    </source>
</evidence>
<name>A0A3P3QPS3_9GAMM</name>
<dbReference type="AlphaFoldDB" id="A0A3P3QPS3"/>
<keyword evidence="6" id="KW-0804">Transcription</keyword>
<reference evidence="11 12" key="1">
    <citation type="submission" date="2018-11" db="EMBL/GenBank/DDBJ databases">
        <title>Draft genome analysis of Rheinheimera mesophila isolated from an industrial waste site.</title>
        <authorList>
            <person name="Yu Q."/>
            <person name="Qi Y."/>
            <person name="Zhang H."/>
            <person name="Lu Y."/>
            <person name="Pu J."/>
        </authorList>
    </citation>
    <scope>NUCLEOTIDE SEQUENCE [LARGE SCALE GENOMIC DNA]</scope>
    <source>
        <strain evidence="11 12">IITR13</strain>
    </source>
</reference>
<evidence type="ECO:0000256" key="8">
    <source>
        <dbReference type="ARBA" id="ARBA00030117"/>
    </source>
</evidence>
<feature type="domain" description="Anti-sigma-28 factor FlgM C-terminal" evidence="10">
    <location>
        <begin position="50"/>
        <end position="103"/>
    </location>
</feature>
<evidence type="ECO:0000313" key="12">
    <source>
        <dbReference type="Proteomes" id="UP000276260"/>
    </source>
</evidence>
<feature type="region of interest" description="Disordered" evidence="9">
    <location>
        <begin position="1"/>
        <end position="23"/>
    </location>
</feature>
<evidence type="ECO:0000256" key="4">
    <source>
        <dbReference type="ARBA" id="ARBA00022795"/>
    </source>
</evidence>
<dbReference type="InterPro" id="IPR031316">
    <property type="entry name" value="FlgM_C"/>
</dbReference>
<comment type="similarity">
    <text evidence="1">Belongs to the FlgM family.</text>
</comment>
<keyword evidence="5" id="KW-0805">Transcription regulation</keyword>
<keyword evidence="3" id="KW-0678">Repressor</keyword>
<dbReference type="GO" id="GO:0044781">
    <property type="term" value="P:bacterial-type flagellum organization"/>
    <property type="evidence" value="ECO:0007669"/>
    <property type="project" value="UniProtKB-KW"/>
</dbReference>